<dbReference type="EMBL" id="CP091508">
    <property type="protein sequence ID" value="UOO81514.1"/>
    <property type="molecule type" value="Genomic_DNA"/>
</dbReference>
<dbReference type="InterPro" id="IPR032710">
    <property type="entry name" value="NTF2-like_dom_sf"/>
</dbReference>
<dbReference type="SUPFAM" id="SSF54427">
    <property type="entry name" value="NTF2-like"/>
    <property type="match status" value="1"/>
</dbReference>
<keyword evidence="5" id="KW-1185">Reference proteome</keyword>
<dbReference type="PANTHER" id="PTHR33747:SF1">
    <property type="entry name" value="ADENYLATE CYCLASE-ASSOCIATED CAP C-TERMINAL DOMAIN-CONTAINING PROTEIN"/>
    <property type="match status" value="1"/>
</dbReference>
<evidence type="ECO:0000256" key="2">
    <source>
        <dbReference type="HAMAP-Rule" id="MF_00612"/>
    </source>
</evidence>
<accession>A0ABY4DR47</accession>
<organism evidence="4 5">
    <name type="scientific">Uruburuella testudinis</name>
    <dbReference type="NCBI Taxonomy" id="1282863"/>
    <lineage>
        <taxon>Bacteria</taxon>
        <taxon>Pseudomonadati</taxon>
        <taxon>Pseudomonadota</taxon>
        <taxon>Betaproteobacteria</taxon>
        <taxon>Neisseriales</taxon>
        <taxon>Neisseriaceae</taxon>
        <taxon>Uruburuella</taxon>
    </lineage>
</organism>
<protein>
    <recommendedName>
        <fullName evidence="2">UPF0225 protein LVJ83_11330</fullName>
    </recommendedName>
</protein>
<evidence type="ECO:0000256" key="1">
    <source>
        <dbReference type="ARBA" id="ARBA00010839"/>
    </source>
</evidence>
<dbReference type="Pfam" id="PF17775">
    <property type="entry name" value="YchJ_M-like"/>
    <property type="match status" value="1"/>
</dbReference>
<proteinExistence type="inferred from homology"/>
<sequence length="157" mass="17395">MTPTTACPCQSGHAYADCCAPFHNGSNRPLSAEQLMRSRYCAYVLHHTDYIIATTVPAQQALLNRAAIRQWSESAEWLGLEILPHPPAASKNHALVEFEARFADAGTIQSHHELSAFVHIGGRWYFIDPTVPLPGMKQLCFCGSGKKFKACCGQFFR</sequence>
<dbReference type="Gene3D" id="3.10.450.50">
    <property type="match status" value="1"/>
</dbReference>
<evidence type="ECO:0000313" key="5">
    <source>
        <dbReference type="Proteomes" id="UP000829817"/>
    </source>
</evidence>
<dbReference type="NCBIfam" id="NF002449">
    <property type="entry name" value="PRK01617.1"/>
    <property type="match status" value="1"/>
</dbReference>
<dbReference type="InterPro" id="IPR023006">
    <property type="entry name" value="YchJ-like"/>
</dbReference>
<dbReference type="NCBIfam" id="NF002486">
    <property type="entry name" value="PRK01752.1"/>
    <property type="match status" value="1"/>
</dbReference>
<gene>
    <name evidence="4" type="ORF">LVJ83_11330</name>
</gene>
<dbReference type="RefSeq" id="WP_244784716.1">
    <property type="nucleotide sequence ID" value="NZ_CP091508.1"/>
</dbReference>
<dbReference type="InterPro" id="IPR048469">
    <property type="entry name" value="YchJ-like_M"/>
</dbReference>
<dbReference type="HAMAP" id="MF_00612">
    <property type="entry name" value="UPF0225"/>
    <property type="match status" value="1"/>
</dbReference>
<dbReference type="Pfam" id="PF02810">
    <property type="entry name" value="SEC-C"/>
    <property type="match status" value="2"/>
</dbReference>
<dbReference type="SUPFAM" id="SSF103642">
    <property type="entry name" value="Sec-C motif"/>
    <property type="match status" value="1"/>
</dbReference>
<feature type="domain" description="YchJ-like middle NTF2-like" evidence="3">
    <location>
        <begin position="31"/>
        <end position="128"/>
    </location>
</feature>
<dbReference type="NCBIfam" id="NF001213">
    <property type="entry name" value="PRK00183.1"/>
    <property type="match status" value="1"/>
</dbReference>
<dbReference type="Proteomes" id="UP000829817">
    <property type="component" value="Chromosome"/>
</dbReference>
<dbReference type="InterPro" id="IPR004027">
    <property type="entry name" value="SEC_C_motif"/>
</dbReference>
<evidence type="ECO:0000259" key="3">
    <source>
        <dbReference type="Pfam" id="PF17775"/>
    </source>
</evidence>
<dbReference type="PANTHER" id="PTHR33747">
    <property type="entry name" value="UPF0225 PROTEIN SCO1677"/>
    <property type="match status" value="1"/>
</dbReference>
<comment type="similarity">
    <text evidence="1 2">Belongs to the UPF0225 family.</text>
</comment>
<evidence type="ECO:0000313" key="4">
    <source>
        <dbReference type="EMBL" id="UOO81514.1"/>
    </source>
</evidence>
<name>A0ABY4DR47_9NEIS</name>
<reference evidence="4 5" key="1">
    <citation type="journal article" date="2022" name="Res Sq">
        <title>Evolution of multicellular longitudinally dividing oral cavity symbionts (Neisseriaceae).</title>
        <authorList>
            <person name="Nyongesa S."/>
            <person name="Weber P."/>
            <person name="Bernet E."/>
            <person name="Pullido F."/>
            <person name="Nieckarz M."/>
            <person name="Delaby M."/>
            <person name="Nieves C."/>
            <person name="Viehboeck T."/>
            <person name="Krause N."/>
            <person name="Rivera-Millot A."/>
            <person name="Nakamura A."/>
            <person name="Vischer N."/>
            <person name="VanNieuwenhze M."/>
            <person name="Brun Y."/>
            <person name="Cava F."/>
            <person name="Bulgheresi S."/>
            <person name="Veyrier F."/>
        </authorList>
    </citation>
    <scope>NUCLEOTIDE SEQUENCE [LARGE SCALE GENOMIC DNA]</scope>
    <source>
        <strain evidence="4 5">CCUG 63373m</strain>
    </source>
</reference>